<accession>A0AA36CZ00</accession>
<dbReference type="Pfam" id="PF02319">
    <property type="entry name" value="WHD_E2F_TDP"/>
    <property type="match status" value="1"/>
</dbReference>
<keyword evidence="11" id="KW-1185">Reference proteome</keyword>
<evidence type="ECO:0000313" key="10">
    <source>
        <dbReference type="EMBL" id="CAJ0576816.1"/>
    </source>
</evidence>
<keyword evidence="5 7" id="KW-0804">Transcription</keyword>
<evidence type="ECO:0000256" key="1">
    <source>
        <dbReference type="ARBA" id="ARBA00004123"/>
    </source>
</evidence>
<dbReference type="InterPro" id="IPR036390">
    <property type="entry name" value="WH_DNA-bd_sf"/>
</dbReference>
<dbReference type="InterPro" id="IPR038168">
    <property type="entry name" value="TF_DP_C_sf"/>
</dbReference>
<name>A0AA36CZ00_9BILA</name>
<keyword evidence="3 7" id="KW-0805">Transcription regulation</keyword>
<evidence type="ECO:0000256" key="4">
    <source>
        <dbReference type="ARBA" id="ARBA00023125"/>
    </source>
</evidence>
<dbReference type="Gene3D" id="1.10.10.10">
    <property type="entry name" value="Winged helix-like DNA-binding domain superfamily/Winged helix DNA-binding domain"/>
    <property type="match status" value="1"/>
</dbReference>
<feature type="non-terminal residue" evidence="10">
    <location>
        <position position="382"/>
    </location>
</feature>
<dbReference type="PANTHER" id="PTHR12548:SF9">
    <property type="entry name" value="TRANSCRIPTION FACTOR DP"/>
    <property type="match status" value="1"/>
</dbReference>
<protein>
    <recommendedName>
        <fullName evidence="9">E2F/DP family winged-helix DNA-binding domain-containing protein</fullName>
    </recommendedName>
</protein>
<evidence type="ECO:0000256" key="5">
    <source>
        <dbReference type="ARBA" id="ARBA00023163"/>
    </source>
</evidence>
<dbReference type="Gene3D" id="1.20.140.80">
    <property type="entry name" value="Transcription factor DP"/>
    <property type="match status" value="1"/>
</dbReference>
<dbReference type="GO" id="GO:0005667">
    <property type="term" value="C:transcription regulator complex"/>
    <property type="evidence" value="ECO:0007669"/>
    <property type="project" value="InterPro"/>
</dbReference>
<evidence type="ECO:0000256" key="3">
    <source>
        <dbReference type="ARBA" id="ARBA00023015"/>
    </source>
</evidence>
<dbReference type="PANTHER" id="PTHR12548">
    <property type="entry name" value="TRANSCRIPTION FACTOR DP"/>
    <property type="match status" value="1"/>
</dbReference>
<dbReference type="InterPro" id="IPR037241">
    <property type="entry name" value="E2F-DP_heterodim"/>
</dbReference>
<evidence type="ECO:0000256" key="8">
    <source>
        <dbReference type="SAM" id="MobiDB-lite"/>
    </source>
</evidence>
<evidence type="ECO:0000256" key="6">
    <source>
        <dbReference type="ARBA" id="ARBA00023242"/>
    </source>
</evidence>
<evidence type="ECO:0000313" key="11">
    <source>
        <dbReference type="Proteomes" id="UP001177023"/>
    </source>
</evidence>
<gene>
    <name evidence="10" type="ORF">MSPICULIGERA_LOCUS15102</name>
</gene>
<dbReference type="EMBL" id="CATQJA010002647">
    <property type="protein sequence ID" value="CAJ0576816.1"/>
    <property type="molecule type" value="Genomic_DNA"/>
</dbReference>
<dbReference type="SMART" id="SM01372">
    <property type="entry name" value="E2F_TDP"/>
    <property type="match status" value="1"/>
</dbReference>
<evidence type="ECO:0000256" key="2">
    <source>
        <dbReference type="ARBA" id="ARBA00010940"/>
    </source>
</evidence>
<keyword evidence="6 7" id="KW-0539">Nucleus</keyword>
<dbReference type="SUPFAM" id="SSF46785">
    <property type="entry name" value="Winged helix' DNA-binding domain"/>
    <property type="match status" value="1"/>
</dbReference>
<feature type="domain" description="E2F/DP family winged-helix DNA-binding" evidence="9">
    <location>
        <begin position="144"/>
        <end position="226"/>
    </location>
</feature>
<reference evidence="10" key="1">
    <citation type="submission" date="2023-06" db="EMBL/GenBank/DDBJ databases">
        <authorList>
            <person name="Delattre M."/>
        </authorList>
    </citation>
    <scope>NUCLEOTIDE SEQUENCE</scope>
    <source>
        <strain evidence="10">AF72</strain>
    </source>
</reference>
<dbReference type="Pfam" id="PF08781">
    <property type="entry name" value="DP"/>
    <property type="match status" value="1"/>
</dbReference>
<dbReference type="GO" id="GO:0000981">
    <property type="term" value="F:DNA-binding transcription factor activity, RNA polymerase II-specific"/>
    <property type="evidence" value="ECO:0007669"/>
    <property type="project" value="TreeGrafter"/>
</dbReference>
<dbReference type="InterPro" id="IPR014889">
    <property type="entry name" value="Transc_factor_DP_C"/>
</dbReference>
<sequence>MVAAIDALQYEKKPAHYPNPYEAPPLPKRAAGIVPAAESKKMPPMLAGESEEQKIRRILAHHDMMEQAGQRVPVANTQAPRAQPTQGRVMYRIVKNVAAAPPCPSVRSTMNIHAPPARPVLPMPREEMVVPVIRKCRAPLGRQPSNKGLKTFSAKVRDKVRVKGTTTYTQVADELVDEYFNSLAAIRNDKIAQDTKNIRRRVYDALNVFIALKMIRRDKKQIHWSDSPFKRESPPPPSDITDLEAKIRFKTNRIRHLVGEIVGRRNLCIENQVFGDSEDRRNPEHINDGAFVIFSTPRGTKTSYTMSSPAQVVVEFGKTPTVLSDIHMLQTMGHDMGIMQHGIRPADLDLVKKMVPRDTHAALPHIIRPAPPDENKPQKIEE</sequence>
<dbReference type="AlphaFoldDB" id="A0AA36CZ00"/>
<dbReference type="InterPro" id="IPR015648">
    <property type="entry name" value="Transcrpt_fac_DP"/>
</dbReference>
<dbReference type="InterPro" id="IPR036388">
    <property type="entry name" value="WH-like_DNA-bd_sf"/>
</dbReference>
<keyword evidence="4 7" id="KW-0238">DNA-binding</keyword>
<feature type="region of interest" description="Disordered" evidence="8">
    <location>
        <begin position="362"/>
        <end position="382"/>
    </location>
</feature>
<organism evidence="10 11">
    <name type="scientific">Mesorhabditis spiculigera</name>
    <dbReference type="NCBI Taxonomy" id="96644"/>
    <lineage>
        <taxon>Eukaryota</taxon>
        <taxon>Metazoa</taxon>
        <taxon>Ecdysozoa</taxon>
        <taxon>Nematoda</taxon>
        <taxon>Chromadorea</taxon>
        <taxon>Rhabditida</taxon>
        <taxon>Rhabditina</taxon>
        <taxon>Rhabditomorpha</taxon>
        <taxon>Rhabditoidea</taxon>
        <taxon>Rhabditidae</taxon>
        <taxon>Mesorhabditinae</taxon>
        <taxon>Mesorhabditis</taxon>
    </lineage>
</organism>
<dbReference type="FunFam" id="1.10.10.10:FF:000360">
    <property type="entry name" value="Transcription factor Dp-1, a"/>
    <property type="match status" value="1"/>
</dbReference>
<dbReference type="SUPFAM" id="SSF144074">
    <property type="entry name" value="E2F-DP heterodimerization region"/>
    <property type="match status" value="1"/>
</dbReference>
<dbReference type="InterPro" id="IPR003316">
    <property type="entry name" value="E2F_WHTH_DNA-bd_dom"/>
</dbReference>
<evidence type="ECO:0000256" key="7">
    <source>
        <dbReference type="RuleBase" id="RU003796"/>
    </source>
</evidence>
<dbReference type="Proteomes" id="UP001177023">
    <property type="component" value="Unassembled WGS sequence"/>
</dbReference>
<comment type="caution">
    <text evidence="10">The sequence shown here is derived from an EMBL/GenBank/DDBJ whole genome shotgun (WGS) entry which is preliminary data.</text>
</comment>
<dbReference type="GO" id="GO:0005634">
    <property type="term" value="C:nucleus"/>
    <property type="evidence" value="ECO:0007669"/>
    <property type="project" value="UniProtKB-SubCell"/>
</dbReference>
<comment type="similarity">
    <text evidence="2 7">Belongs to the E2F/DP family.</text>
</comment>
<dbReference type="GO" id="GO:0051726">
    <property type="term" value="P:regulation of cell cycle"/>
    <property type="evidence" value="ECO:0007669"/>
    <property type="project" value="InterPro"/>
</dbReference>
<evidence type="ECO:0000259" key="9">
    <source>
        <dbReference type="SMART" id="SM01372"/>
    </source>
</evidence>
<comment type="subcellular location">
    <subcellularLocation>
        <location evidence="1 7">Nucleus</location>
    </subcellularLocation>
</comment>
<proteinExistence type="inferred from homology"/>
<feature type="compositionally biased region" description="Basic and acidic residues" evidence="8">
    <location>
        <begin position="371"/>
        <end position="382"/>
    </location>
</feature>
<dbReference type="GO" id="GO:0000977">
    <property type="term" value="F:RNA polymerase II transcription regulatory region sequence-specific DNA binding"/>
    <property type="evidence" value="ECO:0007669"/>
    <property type="project" value="TreeGrafter"/>
</dbReference>